<organism evidence="1 2">
    <name type="scientific">Phreatobacter cathodiphilus</name>
    <dbReference type="NCBI Taxonomy" id="1868589"/>
    <lineage>
        <taxon>Bacteria</taxon>
        <taxon>Pseudomonadati</taxon>
        <taxon>Pseudomonadota</taxon>
        <taxon>Alphaproteobacteria</taxon>
        <taxon>Hyphomicrobiales</taxon>
        <taxon>Phreatobacteraceae</taxon>
        <taxon>Phreatobacter</taxon>
    </lineage>
</organism>
<dbReference type="InterPro" id="IPR019734">
    <property type="entry name" value="TPR_rpt"/>
</dbReference>
<dbReference type="SUPFAM" id="SSF48452">
    <property type="entry name" value="TPR-like"/>
    <property type="match status" value="1"/>
</dbReference>
<dbReference type="OrthoDB" id="9815010at2"/>
<keyword evidence="2" id="KW-1185">Reference proteome</keyword>
<dbReference type="RefSeq" id="WP_106750311.1">
    <property type="nucleotide sequence ID" value="NZ_CP027668.1"/>
</dbReference>
<evidence type="ECO:0000313" key="1">
    <source>
        <dbReference type="EMBL" id="AVO46941.1"/>
    </source>
</evidence>
<sequence>MSERIAFDDCLQLVLKLDAMKPAESQPKRLDALFRDLARFKPHQPAYELQDLIWAIWTNHEDDYADEAMEQAINAIALKDYDVAQLVLDALVDARPEWSEAWNKRATLNFIRGDDAYAVRDVMEALKREPRHFGALSGFAQICLRHGREMEALIAFEAALAVNPHLEGVAALVAEMHANGGRVLH</sequence>
<dbReference type="KEGG" id="phr:C6569_18820"/>
<proteinExistence type="predicted"/>
<dbReference type="EMBL" id="CP027668">
    <property type="protein sequence ID" value="AVO46941.1"/>
    <property type="molecule type" value="Genomic_DNA"/>
</dbReference>
<dbReference type="AlphaFoldDB" id="A0A2S0NG82"/>
<accession>A0A2S0NG82</accession>
<reference evidence="1 2" key="1">
    <citation type="submission" date="2018-03" db="EMBL/GenBank/DDBJ databases">
        <title>Genome sequencing of Phreatobacter sp.</title>
        <authorList>
            <person name="Kim S.-J."/>
            <person name="Heo J."/>
            <person name="Kwon S.-W."/>
        </authorList>
    </citation>
    <scope>NUCLEOTIDE SEQUENCE [LARGE SCALE GENOMIC DNA]</scope>
    <source>
        <strain evidence="1 2">S-12</strain>
    </source>
</reference>
<dbReference type="SMART" id="SM00028">
    <property type="entry name" value="TPR"/>
    <property type="match status" value="2"/>
</dbReference>
<gene>
    <name evidence="1" type="ORF">C6569_18820</name>
</gene>
<dbReference type="Gene3D" id="1.25.40.10">
    <property type="entry name" value="Tetratricopeptide repeat domain"/>
    <property type="match status" value="1"/>
</dbReference>
<dbReference type="InterPro" id="IPR011990">
    <property type="entry name" value="TPR-like_helical_dom_sf"/>
</dbReference>
<protein>
    <submittedName>
        <fullName evidence="1">Uncharacterized protein</fullName>
    </submittedName>
</protein>
<dbReference type="Proteomes" id="UP000237889">
    <property type="component" value="Chromosome"/>
</dbReference>
<evidence type="ECO:0000313" key="2">
    <source>
        <dbReference type="Proteomes" id="UP000237889"/>
    </source>
</evidence>
<name>A0A2S0NG82_9HYPH</name>